<organism evidence="1 2">
    <name type="scientific">Brenneria roseae subsp. americana</name>
    <dbReference type="NCBI Taxonomy" id="1508507"/>
    <lineage>
        <taxon>Bacteria</taxon>
        <taxon>Pseudomonadati</taxon>
        <taxon>Pseudomonadota</taxon>
        <taxon>Gammaproteobacteria</taxon>
        <taxon>Enterobacterales</taxon>
        <taxon>Pectobacteriaceae</taxon>
        <taxon>Brenneria</taxon>
    </lineage>
</organism>
<protein>
    <submittedName>
        <fullName evidence="1">Uncharacterized protein</fullName>
    </submittedName>
</protein>
<name>A0A2U1TKW4_9GAMM</name>
<dbReference type="AlphaFoldDB" id="A0A2U1TKW4"/>
<evidence type="ECO:0000313" key="1">
    <source>
        <dbReference type="EMBL" id="PWC10026.1"/>
    </source>
</evidence>
<accession>A0A2U1TKW4</accession>
<sequence length="95" mass="11428">MEKVEKMNRKIFRKLRTQAKNHLIIDGRSHNNREKITTDLLLRNFSTFDELEVRKAELAPDAKTRINLYPLTLWVNYRQISTHRLVLKNQIIWLA</sequence>
<dbReference type="EMBL" id="QDKJ01000016">
    <property type="protein sequence ID" value="PWC10026.1"/>
    <property type="molecule type" value="Genomic_DNA"/>
</dbReference>
<proteinExistence type="predicted"/>
<keyword evidence="2" id="KW-1185">Reference proteome</keyword>
<reference evidence="1 2" key="1">
    <citation type="submission" date="2018-04" db="EMBL/GenBank/DDBJ databases">
        <title>Brenneria corticis sp.nov.</title>
        <authorList>
            <person name="Li Y."/>
        </authorList>
    </citation>
    <scope>NUCLEOTIDE SEQUENCE [LARGE SCALE GENOMIC DNA]</scope>
    <source>
        <strain evidence="1 2">LMG 27715</strain>
    </source>
</reference>
<gene>
    <name evidence="1" type="ORF">B4923_17995</name>
</gene>
<comment type="caution">
    <text evidence="1">The sequence shown here is derived from an EMBL/GenBank/DDBJ whole genome shotgun (WGS) entry which is preliminary data.</text>
</comment>
<dbReference type="Proteomes" id="UP000245138">
    <property type="component" value="Unassembled WGS sequence"/>
</dbReference>
<evidence type="ECO:0000313" key="2">
    <source>
        <dbReference type="Proteomes" id="UP000245138"/>
    </source>
</evidence>